<evidence type="ECO:0000313" key="3">
    <source>
        <dbReference type="Proteomes" id="UP000503339"/>
    </source>
</evidence>
<dbReference type="KEGG" id="merd:EB233_13895"/>
<organism evidence="2 3">
    <name type="scientific">Mesorhizobium erdmanii</name>
    <dbReference type="NCBI Taxonomy" id="1777866"/>
    <lineage>
        <taxon>Bacteria</taxon>
        <taxon>Pseudomonadati</taxon>
        <taxon>Pseudomonadota</taxon>
        <taxon>Alphaproteobacteria</taxon>
        <taxon>Hyphomicrobiales</taxon>
        <taxon>Phyllobacteriaceae</taxon>
        <taxon>Mesorhizobium</taxon>
    </lineage>
</organism>
<dbReference type="Gene3D" id="3.30.70.100">
    <property type="match status" value="1"/>
</dbReference>
<dbReference type="InterPro" id="IPR009799">
    <property type="entry name" value="EthD_dom"/>
</dbReference>
<protein>
    <submittedName>
        <fullName evidence="2">EthD family reductase</fullName>
    </submittedName>
</protein>
<dbReference type="AlphaFoldDB" id="A0A6M7UK13"/>
<dbReference type="EMBL" id="CP033361">
    <property type="protein sequence ID" value="QKC76483.1"/>
    <property type="molecule type" value="Genomic_DNA"/>
</dbReference>
<dbReference type="NCBIfam" id="TIGR02118">
    <property type="entry name" value="EthD family reductase"/>
    <property type="match status" value="1"/>
</dbReference>
<dbReference type="PANTHER" id="PTHR40260">
    <property type="entry name" value="BLR8190 PROTEIN"/>
    <property type="match status" value="1"/>
</dbReference>
<dbReference type="Proteomes" id="UP000503339">
    <property type="component" value="Chromosome"/>
</dbReference>
<keyword evidence="3" id="KW-1185">Reference proteome</keyword>
<gene>
    <name evidence="2" type="ORF">EB233_13895</name>
</gene>
<dbReference type="Pfam" id="PF07110">
    <property type="entry name" value="EthD"/>
    <property type="match status" value="1"/>
</dbReference>
<evidence type="ECO:0000259" key="1">
    <source>
        <dbReference type="Pfam" id="PF07110"/>
    </source>
</evidence>
<accession>A0A6M7UK13</accession>
<sequence length="102" mass="10923">MASLVVTYGTPENPEAFDAYYREKHIPLAKTIPGLRRYEISRGPVMTPAGPAKAHLIAILRFDDLAAIQNAFASAEGQAAAADLQVFATGGADMLIFDTEDV</sequence>
<dbReference type="InterPro" id="IPR011008">
    <property type="entry name" value="Dimeric_a/b-barrel"/>
</dbReference>
<dbReference type="GO" id="GO:0016491">
    <property type="term" value="F:oxidoreductase activity"/>
    <property type="evidence" value="ECO:0007669"/>
    <property type="project" value="InterPro"/>
</dbReference>
<reference evidence="2 3" key="1">
    <citation type="submission" date="2018-10" db="EMBL/GenBank/DDBJ databases">
        <authorList>
            <person name="Perry B.J."/>
            <person name="Sullivan J.T."/>
            <person name="Murphy R.J.T."/>
            <person name="Ramsay J.P."/>
            <person name="Ronson C.W."/>
        </authorList>
    </citation>
    <scope>NUCLEOTIDE SEQUENCE [LARGE SCALE GENOMIC DNA]</scope>
    <source>
        <strain evidence="2 3">NZP2014</strain>
    </source>
</reference>
<proteinExistence type="predicted"/>
<feature type="domain" description="EthD" evidence="1">
    <location>
        <begin position="13"/>
        <end position="89"/>
    </location>
</feature>
<evidence type="ECO:0000313" key="2">
    <source>
        <dbReference type="EMBL" id="QKC76483.1"/>
    </source>
</evidence>
<dbReference type="SUPFAM" id="SSF54909">
    <property type="entry name" value="Dimeric alpha+beta barrel"/>
    <property type="match status" value="1"/>
</dbReference>
<dbReference type="PANTHER" id="PTHR40260:SF2">
    <property type="entry name" value="BLR8190 PROTEIN"/>
    <property type="match status" value="1"/>
</dbReference>
<name>A0A6M7UK13_9HYPH</name>
<dbReference type="RefSeq" id="WP_064989052.1">
    <property type="nucleotide sequence ID" value="NZ_CP033361.1"/>
</dbReference>